<feature type="compositionally biased region" description="Polar residues" evidence="1">
    <location>
        <begin position="1"/>
        <end position="23"/>
    </location>
</feature>
<gene>
    <name evidence="2" type="ORF">CM83_104759</name>
</gene>
<name>A0A0A9XPB8_LYGHE</name>
<accession>A0A0A9XPB8</accession>
<evidence type="ECO:0000313" key="2">
    <source>
        <dbReference type="EMBL" id="JAG20633.1"/>
    </source>
</evidence>
<feature type="compositionally biased region" description="Acidic residues" evidence="1">
    <location>
        <begin position="102"/>
        <end position="150"/>
    </location>
</feature>
<protein>
    <submittedName>
        <fullName evidence="2">Uncharacterized protein</fullName>
    </submittedName>
</protein>
<feature type="compositionally biased region" description="Polar residues" evidence="1">
    <location>
        <begin position="38"/>
        <end position="55"/>
    </location>
</feature>
<reference evidence="2" key="1">
    <citation type="journal article" date="2014" name="PLoS ONE">
        <title>Transcriptome-Based Identification of ABC Transporters in the Western Tarnished Plant Bug Lygus hesperus.</title>
        <authorList>
            <person name="Hull J.J."/>
            <person name="Chaney K."/>
            <person name="Geib S.M."/>
            <person name="Fabrick J.A."/>
            <person name="Brent C.S."/>
            <person name="Walsh D."/>
            <person name="Lavine L.C."/>
        </authorList>
    </citation>
    <scope>NUCLEOTIDE SEQUENCE</scope>
</reference>
<feature type="non-terminal residue" evidence="2">
    <location>
        <position position="1"/>
    </location>
</feature>
<organism evidence="2">
    <name type="scientific">Lygus hesperus</name>
    <name type="common">Western plant bug</name>
    <dbReference type="NCBI Taxonomy" id="30085"/>
    <lineage>
        <taxon>Eukaryota</taxon>
        <taxon>Metazoa</taxon>
        <taxon>Ecdysozoa</taxon>
        <taxon>Arthropoda</taxon>
        <taxon>Hexapoda</taxon>
        <taxon>Insecta</taxon>
        <taxon>Pterygota</taxon>
        <taxon>Neoptera</taxon>
        <taxon>Paraneoptera</taxon>
        <taxon>Hemiptera</taxon>
        <taxon>Heteroptera</taxon>
        <taxon>Panheteroptera</taxon>
        <taxon>Cimicomorpha</taxon>
        <taxon>Miridae</taxon>
        <taxon>Mirini</taxon>
        <taxon>Lygus</taxon>
    </lineage>
</organism>
<reference evidence="2" key="2">
    <citation type="submission" date="2014-07" db="EMBL/GenBank/DDBJ databases">
        <authorList>
            <person name="Hull J."/>
        </authorList>
    </citation>
    <scope>NUCLEOTIDE SEQUENCE</scope>
</reference>
<evidence type="ECO:0000256" key="1">
    <source>
        <dbReference type="SAM" id="MobiDB-lite"/>
    </source>
</evidence>
<proteinExistence type="predicted"/>
<sequence length="150" mass="17076">NDATTSVDLPQDTTTVELTNRDIQITKHVKRRKIEDVTPSQVDTNNSSEGNQSTKMQKKPYSDQGALMNDAHTTDDVHTSAHEEDENNDFDEDVEMYGNMFTEDEDASDEDDLDEDDLDDIEEDIVDEDVLDEDDLDDIEEDIIDEDTID</sequence>
<feature type="region of interest" description="Disordered" evidence="1">
    <location>
        <begin position="1"/>
        <end position="150"/>
    </location>
</feature>
<feature type="compositionally biased region" description="Basic and acidic residues" evidence="1">
    <location>
        <begin position="72"/>
        <end position="82"/>
    </location>
</feature>
<dbReference type="AlphaFoldDB" id="A0A0A9XPB8"/>
<feature type="non-terminal residue" evidence="2">
    <location>
        <position position="150"/>
    </location>
</feature>
<feature type="compositionally biased region" description="Acidic residues" evidence="1">
    <location>
        <begin position="83"/>
        <end position="95"/>
    </location>
</feature>
<dbReference type="EMBL" id="GBHO01022971">
    <property type="protein sequence ID" value="JAG20633.1"/>
    <property type="molecule type" value="Transcribed_RNA"/>
</dbReference>